<dbReference type="PROSITE" id="PS00606">
    <property type="entry name" value="KS3_1"/>
    <property type="match status" value="1"/>
</dbReference>
<dbReference type="FunFam" id="3.40.47.10:FF:000019">
    <property type="entry name" value="Polyketide synthase type I"/>
    <property type="match status" value="1"/>
</dbReference>
<dbReference type="SUPFAM" id="SSF51735">
    <property type="entry name" value="NAD(P)-binding Rossmann-fold domains"/>
    <property type="match status" value="3"/>
</dbReference>
<dbReference type="SMART" id="SM00827">
    <property type="entry name" value="PKS_AT"/>
    <property type="match status" value="1"/>
</dbReference>
<evidence type="ECO:0000256" key="1">
    <source>
        <dbReference type="ARBA" id="ARBA00022450"/>
    </source>
</evidence>
<dbReference type="GO" id="GO:0004315">
    <property type="term" value="F:3-oxoacyl-[acyl-carrier-protein] synthase activity"/>
    <property type="evidence" value="ECO:0007669"/>
    <property type="project" value="UniProtKB-EC"/>
</dbReference>
<dbReference type="SMART" id="SM00823">
    <property type="entry name" value="PKS_PP"/>
    <property type="match status" value="1"/>
</dbReference>
<dbReference type="InterPro" id="IPR016039">
    <property type="entry name" value="Thiolase-like"/>
</dbReference>
<dbReference type="InterPro" id="IPR016036">
    <property type="entry name" value="Malonyl_transacylase_ACP-bd"/>
</dbReference>
<dbReference type="InterPro" id="IPR020843">
    <property type="entry name" value="ER"/>
</dbReference>
<dbReference type="Proteomes" id="UP000320176">
    <property type="component" value="Unassembled WGS sequence"/>
</dbReference>
<dbReference type="GO" id="GO:0031177">
    <property type="term" value="F:phosphopantetheine binding"/>
    <property type="evidence" value="ECO:0007669"/>
    <property type="project" value="InterPro"/>
</dbReference>
<dbReference type="SUPFAM" id="SSF47336">
    <property type="entry name" value="ACP-like"/>
    <property type="match status" value="1"/>
</dbReference>
<evidence type="ECO:0000256" key="8">
    <source>
        <dbReference type="PROSITE-ProRule" id="PRU01363"/>
    </source>
</evidence>
<dbReference type="SUPFAM" id="SSF50129">
    <property type="entry name" value="GroES-like"/>
    <property type="match status" value="1"/>
</dbReference>
<dbReference type="EMBL" id="SJPN01000008">
    <property type="protein sequence ID" value="TWT93744.1"/>
    <property type="molecule type" value="Genomic_DNA"/>
</dbReference>
<name>A0A5C6A1L9_9BACT</name>
<organism evidence="13 14">
    <name type="scientific">Stieleria varia</name>
    <dbReference type="NCBI Taxonomy" id="2528005"/>
    <lineage>
        <taxon>Bacteria</taxon>
        <taxon>Pseudomonadati</taxon>
        <taxon>Planctomycetota</taxon>
        <taxon>Planctomycetia</taxon>
        <taxon>Pirellulales</taxon>
        <taxon>Pirellulaceae</taxon>
        <taxon>Stieleria</taxon>
    </lineage>
</organism>
<dbReference type="PROSITE" id="PS00012">
    <property type="entry name" value="PHOSPHOPANTETHEINE"/>
    <property type="match status" value="1"/>
</dbReference>
<dbReference type="InterPro" id="IPR001227">
    <property type="entry name" value="Ac_transferase_dom_sf"/>
</dbReference>
<dbReference type="InterPro" id="IPR020841">
    <property type="entry name" value="PKS_Beta-ketoAc_synthase_dom"/>
</dbReference>
<dbReference type="InterPro" id="IPR049551">
    <property type="entry name" value="PKS_DH_C"/>
</dbReference>
<feature type="region of interest" description="Disordered" evidence="9">
    <location>
        <begin position="2148"/>
        <end position="2171"/>
    </location>
</feature>
<dbReference type="Gene3D" id="3.90.180.10">
    <property type="entry name" value="Medium-chain alcohol dehydrogenases, catalytic domain"/>
    <property type="match status" value="1"/>
</dbReference>
<dbReference type="SMART" id="SM00822">
    <property type="entry name" value="PKS_KR"/>
    <property type="match status" value="1"/>
</dbReference>
<reference evidence="13 14" key="1">
    <citation type="submission" date="2019-02" db="EMBL/GenBank/DDBJ databases">
        <title>Deep-cultivation of Planctomycetes and their phenomic and genomic characterization uncovers novel biology.</title>
        <authorList>
            <person name="Wiegand S."/>
            <person name="Jogler M."/>
            <person name="Boedeker C."/>
            <person name="Pinto D."/>
            <person name="Vollmers J."/>
            <person name="Rivas-Marin E."/>
            <person name="Kohn T."/>
            <person name="Peeters S.H."/>
            <person name="Heuer A."/>
            <person name="Rast P."/>
            <person name="Oberbeckmann S."/>
            <person name="Bunk B."/>
            <person name="Jeske O."/>
            <person name="Meyerdierks A."/>
            <person name="Storesund J.E."/>
            <person name="Kallscheuer N."/>
            <person name="Luecker S."/>
            <person name="Lage O.M."/>
            <person name="Pohl T."/>
            <person name="Merkel B.J."/>
            <person name="Hornburger P."/>
            <person name="Mueller R.-W."/>
            <person name="Bruemmer F."/>
            <person name="Labrenz M."/>
            <person name="Spormann A.M."/>
            <person name="Op Den Camp H."/>
            <person name="Overmann J."/>
            <person name="Amann R."/>
            <person name="Jetten M.S.M."/>
            <person name="Mascher T."/>
            <person name="Medema M.H."/>
            <person name="Devos D.P."/>
            <person name="Kaster A.-K."/>
            <person name="Ovreas L."/>
            <person name="Rohde M."/>
            <person name="Galperin M.Y."/>
            <person name="Jogler C."/>
        </authorList>
    </citation>
    <scope>NUCLEOTIDE SEQUENCE [LARGE SCALE GENOMIC DNA]</scope>
    <source>
        <strain evidence="13 14">Pla52n</strain>
    </source>
</reference>
<dbReference type="Pfam" id="PF08659">
    <property type="entry name" value="KR"/>
    <property type="match status" value="1"/>
</dbReference>
<evidence type="ECO:0000256" key="4">
    <source>
        <dbReference type="ARBA" id="ARBA00022857"/>
    </source>
</evidence>
<dbReference type="InterPro" id="IPR014043">
    <property type="entry name" value="Acyl_transferase_dom"/>
</dbReference>
<evidence type="ECO:0000259" key="11">
    <source>
        <dbReference type="PROSITE" id="PS52004"/>
    </source>
</evidence>
<dbReference type="Gene3D" id="1.10.1200.10">
    <property type="entry name" value="ACP-like"/>
    <property type="match status" value="1"/>
</dbReference>
<dbReference type="GO" id="GO:0016491">
    <property type="term" value="F:oxidoreductase activity"/>
    <property type="evidence" value="ECO:0007669"/>
    <property type="project" value="InterPro"/>
</dbReference>
<dbReference type="PANTHER" id="PTHR43775:SF37">
    <property type="entry name" value="SI:DKEY-61P9.11"/>
    <property type="match status" value="1"/>
</dbReference>
<evidence type="ECO:0000256" key="2">
    <source>
        <dbReference type="ARBA" id="ARBA00022553"/>
    </source>
</evidence>
<dbReference type="Pfam" id="PF00698">
    <property type="entry name" value="Acyl_transf_1"/>
    <property type="match status" value="1"/>
</dbReference>
<dbReference type="EC" id="2.3.1.41" evidence="13"/>
<keyword evidence="5" id="KW-0511">Multifunctional enzyme</keyword>
<dbReference type="Gene3D" id="3.10.129.110">
    <property type="entry name" value="Polyketide synthase dehydratase"/>
    <property type="match status" value="1"/>
</dbReference>
<dbReference type="InterPro" id="IPR032821">
    <property type="entry name" value="PKS_assoc"/>
</dbReference>
<protein>
    <submittedName>
        <fullName evidence="13">Phthiocerol synthesis polyketide synthase type I PpsC</fullName>
        <ecNumber evidence="13">2.3.1.41</ecNumber>
    </submittedName>
</protein>
<keyword evidence="2" id="KW-0597">Phosphoprotein</keyword>
<feature type="active site" description="Proton acceptor; for dehydratase activity" evidence="8">
    <location>
        <position position="928"/>
    </location>
</feature>
<dbReference type="Gene3D" id="3.40.50.720">
    <property type="entry name" value="NAD(P)-binding Rossmann-like Domain"/>
    <property type="match status" value="3"/>
</dbReference>
<comment type="function">
    <text evidence="7">Involved in production of the polyketide antibiotic thailandamide.</text>
</comment>
<dbReference type="Pfam" id="PF14765">
    <property type="entry name" value="PS-DH"/>
    <property type="match status" value="1"/>
</dbReference>
<dbReference type="InterPro" id="IPR018201">
    <property type="entry name" value="Ketoacyl_synth_AS"/>
</dbReference>
<dbReference type="InterPro" id="IPR020807">
    <property type="entry name" value="PKS_DH"/>
</dbReference>
<evidence type="ECO:0000256" key="6">
    <source>
        <dbReference type="ARBA" id="ARBA00023315"/>
    </source>
</evidence>
<dbReference type="PROSITE" id="PS52004">
    <property type="entry name" value="KS3_2"/>
    <property type="match status" value="1"/>
</dbReference>
<dbReference type="Gene3D" id="3.40.47.10">
    <property type="match status" value="1"/>
</dbReference>
<dbReference type="FunFam" id="3.40.366.10:FF:000002">
    <property type="entry name" value="Probable polyketide synthase 2"/>
    <property type="match status" value="1"/>
</dbReference>
<proteinExistence type="predicted"/>
<evidence type="ECO:0000259" key="12">
    <source>
        <dbReference type="PROSITE" id="PS52019"/>
    </source>
</evidence>
<dbReference type="InterPro" id="IPR042104">
    <property type="entry name" value="PKS_dehydratase_sf"/>
</dbReference>
<comment type="caution">
    <text evidence="13">The sequence shown here is derived from an EMBL/GenBank/DDBJ whole genome shotgun (WGS) entry which is preliminary data.</text>
</comment>
<dbReference type="InterPro" id="IPR014030">
    <property type="entry name" value="Ketoacyl_synth_N"/>
</dbReference>
<dbReference type="InterPro" id="IPR011032">
    <property type="entry name" value="GroES-like_sf"/>
</dbReference>
<dbReference type="InterPro" id="IPR036291">
    <property type="entry name" value="NAD(P)-bd_dom_sf"/>
</dbReference>
<dbReference type="CDD" id="cd05195">
    <property type="entry name" value="enoyl_red"/>
    <property type="match status" value="1"/>
</dbReference>
<gene>
    <name evidence="13" type="primary">ppsC_2</name>
    <name evidence="13" type="ORF">Pla52n_55720</name>
</gene>
<feature type="domain" description="Ketosynthase family 3 (KS3)" evidence="11">
    <location>
        <begin position="1"/>
        <end position="423"/>
    </location>
</feature>
<feature type="domain" description="PKS/mFAS DH" evidence="12">
    <location>
        <begin position="899"/>
        <end position="1194"/>
    </location>
</feature>
<dbReference type="SUPFAM" id="SSF52151">
    <property type="entry name" value="FabD/lysophospholipase-like"/>
    <property type="match status" value="1"/>
</dbReference>
<dbReference type="InterPro" id="IPR049900">
    <property type="entry name" value="PKS_mFAS_DH"/>
</dbReference>
<dbReference type="InterPro" id="IPR020806">
    <property type="entry name" value="PKS_PP-bd"/>
</dbReference>
<keyword evidence="6 13" id="KW-0012">Acyltransferase</keyword>
<evidence type="ECO:0000256" key="9">
    <source>
        <dbReference type="SAM" id="MobiDB-lite"/>
    </source>
</evidence>
<dbReference type="Pfam" id="PF00107">
    <property type="entry name" value="ADH_zinc_N"/>
    <property type="match status" value="1"/>
</dbReference>
<keyword evidence="1" id="KW-0596">Phosphopantetheine</keyword>
<dbReference type="InterPro" id="IPR009081">
    <property type="entry name" value="PP-bd_ACP"/>
</dbReference>
<dbReference type="InterPro" id="IPR049552">
    <property type="entry name" value="PKS_DH_N"/>
</dbReference>
<dbReference type="InterPro" id="IPR006162">
    <property type="entry name" value="Ppantetheine_attach_site"/>
</dbReference>
<dbReference type="Gene3D" id="3.30.70.3290">
    <property type="match status" value="1"/>
</dbReference>
<dbReference type="GO" id="GO:0071770">
    <property type="term" value="P:DIM/DIP cell wall layer assembly"/>
    <property type="evidence" value="ECO:0007669"/>
    <property type="project" value="TreeGrafter"/>
</dbReference>
<dbReference type="Pfam" id="PF08240">
    <property type="entry name" value="ADH_N"/>
    <property type="match status" value="1"/>
</dbReference>
<dbReference type="InterPro" id="IPR036736">
    <property type="entry name" value="ACP-like_sf"/>
</dbReference>
<sequence>MGCRLPGGVDNPDAYWELLSNGRDAIQKTPETRWSLQKFYAPGPVAPGKTQSQWGGYVSDIDQFDAKLFGISPREAAAMDPQQRMLLEVAWRCVENAGHPIESLAGTAAGVYVGISSFDYAVAGLSYQDRGVIGPYSNTGGSSSIAANRISYCFDLRGPSVAVDTACSSSLVAVHMACESLQRCDTSVAFAGGVNALLLPDFYVAFSQLGVLSPDGRCKTFDARANGYVRSEGAGMVMLKRLSDAQRDGDQIHAVIRASVLNQDGRTQGMTVPSGDAQQALVRRACQIADIDPAAIQYVEAHGTGTPVGDPIEANALAAVVGQNRGGQNRGEPCLIGSVKTNIGHLEAGAGIASLIKVALSIRNAQIPPNLHFQSANPQIDFASLNLRVPTTLTPWPASDTPRLAGVNGFGYGGANAHVLVGQAPDEVAPSTAISSTKRSAISKHPALNLLPLSARDAESLAAIADRYADWLDELPSDVDDAAIADAVAHQRSHLEYRVGVVAESREQWAAQLREIAADPDKHSQHRLSKSQLDRGVLFVCSGQGPQWWAMGRGLLENNKVFRDCIERCDREFAKYVRWSLLDELSKRETESRLQSTRIAQPCIFALQVAVAETWRDWGIVPTAIVGHSVGEIAAAHLSGGLSFQDACCVAIHRGRTMDLATSRGAMIAVGLSPDEVRPWIRDCLDHVSIAAINGPTSITISGDESVIASLDEKLNVAGVFCRRLKVEYAFHSPQMMPVRDELIRSLANIQPSPTHTPLISTVTGDVFDGTGLDAEYWWQNVRQSVLFADAMRVASGLGFAVAVEIGPHPVLSFAITECYQRTGAEVRVVPSLHRDRNDLLCMTDSLASLYSIGLDLDWSRLNDKPSRKLDLPEYPFQRQRLWSESLESLSTRTVADYHPLLQDSVDSGNAQWQGRIDLRLQRYLRDHAVRGKIVLPAAAIIEMAYTAGKQIAEDAAHFDAKQMDSPAVCLESLRLHHPLLLDDENAKRMNVRFDVERNRLTFSASETDESTWQTIADVTLSDDSTLPMQILDSEMTSDWSVESISQAIARCEESVTAERCYAYCDSLGLQYGPEFRCVVGADRRDGEAVVTIKVRGSDPGYALHPAALDSCFHGMIIADAAFDHTLSDLYLPNTIQKIIVHRPVAGMLTAHVRILSKDPYRMLADIDIVDASGQHCVSIRGFESRRVSGPASVTADPNKIDSIDLIYRYVWQPSEVKSLSSDNTQRLWCVLSDRGGLGAALVGSLRQLGDVYQIQHGTSYRRLDDRTFIIDPENLDDFARVLDEMEQPPTDIVFLWGLDAPENSDLNPARLERSTVLTTLAPTHWVQAWERVHDGSAANLTLVTTDAQSPDDTIQQVAVAQSPLIGMGRVMISECSRLRCKLVDVTRSAPFADVIKPSRTIQTVDQLLAEIVACGDDEDEIMYRDGKRFVRRFVPQARQPLLPTPKNYGSYRLRRGNSAAIEELRYETEPSRILLDDQVEIAVEATGLNFSDVMKALDLYPGLPDGPVALGAECAGRISRVGQNVSQWKPGDQVIAIAPGSFADKVVVDAALVARQPQNLSAQQAAALPIAFLTAQYALHECARMRKGESVLIHSASGGVGLAAIQLALAAGVEVLATAGTAEKRQYVLDAGASYAMDSRSLAFAQQTMAITGGRGVDAILNSLPGEAIEKGLSILNTGGRFLEIGKRDIYADRPLGLAPMRNNLAMFAIDLDQLFKVQPERMGDMLRDLVPRFESNELQPLPTIAYPVAETREAYRFMQQAKHVGKVTVRFDSPPDALYPSARPPVEFRADATYWIAGGTGGFGLQIARWMAQRGARHLVLSGRRKKLPADVSKQVESMKSMGVEVKVLPADITCRADVDSVLRHIDDHMPPLKGMFHTAMVLEDRLLADLDRETLTRVLRPKVIGGWNMHEASLDRSLDHFVLFSSLSSVFGHAGQANYSAANALLDSLTHYRRAVGLPGLVINWGHLGEVGYLAQRDELGQRLERQGVLSFTVRQATDALQFAMQNEALQLSVLKMDWSLWRGLGITSDPSPRFAHLLQHRNEFVSGGVNTLATAKQIREADSEDRREMIRAIVCTKTASLLGMELSQVESHRPLVEMGLDSLMAVELRNWIESRIEISLPIAMLMRCPSIDQLATEIESLTMQSPGSYDESQKSPPVSKIPMNETLPEPITGDQAGLLLQQLPGMSESAVDQLLKQMLE</sequence>
<dbReference type="Pfam" id="PF02801">
    <property type="entry name" value="Ketoacyl-synt_C"/>
    <property type="match status" value="1"/>
</dbReference>
<feature type="region of interest" description="C-terminal hotdog fold" evidence="8">
    <location>
        <begin position="1053"/>
        <end position="1194"/>
    </location>
</feature>
<evidence type="ECO:0000313" key="13">
    <source>
        <dbReference type="EMBL" id="TWT93744.1"/>
    </source>
</evidence>
<dbReference type="SMART" id="SM01294">
    <property type="entry name" value="PKS_PP_betabranch"/>
    <property type="match status" value="1"/>
</dbReference>
<dbReference type="Pfam" id="PF00550">
    <property type="entry name" value="PP-binding"/>
    <property type="match status" value="1"/>
</dbReference>
<feature type="region of interest" description="N-terminal hotdog fold" evidence="8">
    <location>
        <begin position="899"/>
        <end position="1034"/>
    </location>
</feature>
<dbReference type="InterPro" id="IPR013968">
    <property type="entry name" value="PKS_KR"/>
</dbReference>
<dbReference type="CDD" id="cd00833">
    <property type="entry name" value="PKS"/>
    <property type="match status" value="1"/>
</dbReference>
<dbReference type="SMART" id="SM00825">
    <property type="entry name" value="PKS_KS"/>
    <property type="match status" value="1"/>
</dbReference>
<evidence type="ECO:0000313" key="14">
    <source>
        <dbReference type="Proteomes" id="UP000320176"/>
    </source>
</evidence>
<evidence type="ECO:0000256" key="5">
    <source>
        <dbReference type="ARBA" id="ARBA00023268"/>
    </source>
</evidence>
<dbReference type="PROSITE" id="PS50075">
    <property type="entry name" value="CARRIER"/>
    <property type="match status" value="1"/>
</dbReference>
<evidence type="ECO:0000256" key="3">
    <source>
        <dbReference type="ARBA" id="ARBA00022679"/>
    </source>
</evidence>
<dbReference type="PANTHER" id="PTHR43775">
    <property type="entry name" value="FATTY ACID SYNTHASE"/>
    <property type="match status" value="1"/>
</dbReference>
<dbReference type="InterPro" id="IPR016035">
    <property type="entry name" value="Acyl_Trfase/lysoPLipase"/>
</dbReference>
<dbReference type="GO" id="GO:0006633">
    <property type="term" value="P:fatty acid biosynthetic process"/>
    <property type="evidence" value="ECO:0007669"/>
    <property type="project" value="InterPro"/>
</dbReference>
<dbReference type="Pfam" id="PF00109">
    <property type="entry name" value="ketoacyl-synt"/>
    <property type="match status" value="1"/>
</dbReference>
<dbReference type="GO" id="GO:0004312">
    <property type="term" value="F:fatty acid synthase activity"/>
    <property type="evidence" value="ECO:0007669"/>
    <property type="project" value="TreeGrafter"/>
</dbReference>
<feature type="domain" description="Carrier" evidence="10">
    <location>
        <begin position="2065"/>
        <end position="2146"/>
    </location>
</feature>
<dbReference type="InterPro" id="IPR013154">
    <property type="entry name" value="ADH-like_N"/>
</dbReference>
<dbReference type="GO" id="GO:0005886">
    <property type="term" value="C:plasma membrane"/>
    <property type="evidence" value="ECO:0007669"/>
    <property type="project" value="TreeGrafter"/>
</dbReference>
<dbReference type="SMART" id="SM00829">
    <property type="entry name" value="PKS_ER"/>
    <property type="match status" value="1"/>
</dbReference>
<dbReference type="Gene3D" id="3.40.366.10">
    <property type="entry name" value="Malonyl-Coenzyme A Acyl Carrier Protein, domain 2"/>
    <property type="match status" value="1"/>
</dbReference>
<keyword evidence="4" id="KW-0521">NADP</keyword>
<dbReference type="FunFam" id="3.40.50.720:FF:000209">
    <property type="entry name" value="Polyketide synthase Pks12"/>
    <property type="match status" value="1"/>
</dbReference>
<dbReference type="InterPro" id="IPR057326">
    <property type="entry name" value="KR_dom"/>
</dbReference>
<dbReference type="InterPro" id="IPR013149">
    <property type="entry name" value="ADH-like_C"/>
</dbReference>
<dbReference type="SUPFAM" id="SSF53901">
    <property type="entry name" value="Thiolase-like"/>
    <property type="match status" value="1"/>
</dbReference>
<evidence type="ECO:0000259" key="10">
    <source>
        <dbReference type="PROSITE" id="PS50075"/>
    </source>
</evidence>
<dbReference type="Pfam" id="PF21089">
    <property type="entry name" value="PKS_DH_N"/>
    <property type="match status" value="1"/>
</dbReference>
<feature type="active site" description="Proton donor; for dehydratase activity" evidence="8">
    <location>
        <position position="1110"/>
    </location>
</feature>
<dbReference type="InterPro" id="IPR050091">
    <property type="entry name" value="PKS_NRPS_Biosynth_Enz"/>
</dbReference>
<dbReference type="SMART" id="SM00826">
    <property type="entry name" value="PKS_DH"/>
    <property type="match status" value="1"/>
</dbReference>
<keyword evidence="3 13" id="KW-0808">Transferase</keyword>
<dbReference type="GO" id="GO:0005737">
    <property type="term" value="C:cytoplasm"/>
    <property type="evidence" value="ECO:0007669"/>
    <property type="project" value="TreeGrafter"/>
</dbReference>
<accession>A0A5C6A1L9</accession>
<evidence type="ECO:0000256" key="7">
    <source>
        <dbReference type="ARBA" id="ARBA00054155"/>
    </source>
</evidence>
<dbReference type="CDD" id="cd08955">
    <property type="entry name" value="KR_2_FAS_SDR_x"/>
    <property type="match status" value="1"/>
</dbReference>
<keyword evidence="14" id="KW-1185">Reference proteome</keyword>
<dbReference type="PROSITE" id="PS52019">
    <property type="entry name" value="PKS_MFAS_DH"/>
    <property type="match status" value="1"/>
</dbReference>
<dbReference type="Pfam" id="PF16197">
    <property type="entry name" value="KAsynt_C_assoc"/>
    <property type="match status" value="1"/>
</dbReference>
<dbReference type="SUPFAM" id="SSF55048">
    <property type="entry name" value="Probable ACP-binding domain of malonyl-CoA ACP transacylase"/>
    <property type="match status" value="1"/>
</dbReference>
<dbReference type="InterPro" id="IPR014031">
    <property type="entry name" value="Ketoacyl_synth_C"/>
</dbReference>